<dbReference type="CDD" id="cd08958">
    <property type="entry name" value="FR_SDR_e"/>
    <property type="match status" value="1"/>
</dbReference>
<dbReference type="InterPro" id="IPR001509">
    <property type="entry name" value="Epimerase_deHydtase"/>
</dbReference>
<dbReference type="Pfam" id="PF01370">
    <property type="entry name" value="Epimerase"/>
    <property type="match status" value="1"/>
</dbReference>
<proteinExistence type="predicted"/>
<evidence type="ECO:0000259" key="2">
    <source>
        <dbReference type="Pfam" id="PF01370"/>
    </source>
</evidence>
<dbReference type="PANTHER" id="PTHR10366">
    <property type="entry name" value="NAD DEPENDENT EPIMERASE/DEHYDRATASE"/>
    <property type="match status" value="1"/>
</dbReference>
<dbReference type="AlphaFoldDB" id="A0A8D7AT91"/>
<dbReference type="FunFam" id="3.40.50.720:FF:000645">
    <property type="entry name" value="Anthocyanidin reductase ((2S)-flavan-3-ol-forming)"/>
    <property type="match status" value="1"/>
</dbReference>
<organism evidence="3">
    <name type="scientific">Musa acuminata subsp. malaccensis</name>
    <name type="common">Wild banana</name>
    <name type="synonym">Musa malaccensis</name>
    <dbReference type="NCBI Taxonomy" id="214687"/>
    <lineage>
        <taxon>Eukaryota</taxon>
        <taxon>Viridiplantae</taxon>
        <taxon>Streptophyta</taxon>
        <taxon>Embryophyta</taxon>
        <taxon>Tracheophyta</taxon>
        <taxon>Spermatophyta</taxon>
        <taxon>Magnoliopsida</taxon>
        <taxon>Liliopsida</taxon>
        <taxon>Zingiberales</taxon>
        <taxon>Musaceae</taxon>
        <taxon>Musa</taxon>
    </lineage>
</organism>
<dbReference type="InterPro" id="IPR050425">
    <property type="entry name" value="NAD(P)_dehydrat-like"/>
</dbReference>
<gene>
    <name evidence="3" type="ORF">GSMUA_44350.1</name>
</gene>
<dbReference type="EMBL" id="HG996473">
    <property type="protein sequence ID" value="CAG1856204.1"/>
    <property type="molecule type" value="Genomic_DNA"/>
</dbReference>
<sequence>MERTRTVCVTGGSGYIGSWLVKKLLQRGYHVHATVRNSGDDSKVGHIRSLPGADARLSLFESDLYAADTFEPAIRGCEYVFLVATPMQHSPNSQFKDTSEAAVSAIRTILRLCELSGTVRRVIYTGSVTAASPLKEDDTGFKDSIDESCWTPLNLSYDRFGDFLKAYLTSKTLSEKELLMENEKAERGLEVVSLTCALVGGDAILPYTPQTVEAMVSPVTGKKLPHEGLRFLQAVLGSVPLVHIEDVCEAHVFCMERESMSGRFLCAVAYPTMQDIVDHYAEKYPQLPILIREVEGEGTRIPCSSTKLEEMGFKYKYSVEQILEGSVECAKRLGTFEA</sequence>
<dbReference type="GO" id="GO:0016491">
    <property type="term" value="F:oxidoreductase activity"/>
    <property type="evidence" value="ECO:0007669"/>
    <property type="project" value="UniProtKB-KW"/>
</dbReference>
<dbReference type="Gene3D" id="3.40.50.720">
    <property type="entry name" value="NAD(P)-binding Rossmann-like Domain"/>
    <property type="match status" value="1"/>
</dbReference>
<reference evidence="3" key="1">
    <citation type="submission" date="2021-03" db="EMBL/GenBank/DDBJ databases">
        <authorList>
            <consortium name="Genoscope - CEA"/>
            <person name="William W."/>
        </authorList>
    </citation>
    <scope>NUCLEOTIDE SEQUENCE</scope>
    <source>
        <strain evidence="3">Doubled-haploid Pahang</strain>
    </source>
</reference>
<dbReference type="InterPro" id="IPR036291">
    <property type="entry name" value="NAD(P)-bd_dom_sf"/>
</dbReference>
<dbReference type="PANTHER" id="PTHR10366:SF696">
    <property type="entry name" value="OS07G0601900 PROTEIN"/>
    <property type="match status" value="1"/>
</dbReference>
<feature type="domain" description="NAD-dependent epimerase/dehydratase" evidence="2">
    <location>
        <begin position="7"/>
        <end position="257"/>
    </location>
</feature>
<evidence type="ECO:0000313" key="3">
    <source>
        <dbReference type="EMBL" id="CAG1856204.1"/>
    </source>
</evidence>
<protein>
    <submittedName>
        <fullName evidence="3">(wild Malaysian banana) hypothetical protein</fullName>
    </submittedName>
</protein>
<accession>A0A8D7AT91</accession>
<keyword evidence="1" id="KW-0560">Oxidoreductase</keyword>
<evidence type="ECO:0000256" key="1">
    <source>
        <dbReference type="ARBA" id="ARBA00023002"/>
    </source>
</evidence>
<dbReference type="SUPFAM" id="SSF51735">
    <property type="entry name" value="NAD(P)-binding Rossmann-fold domains"/>
    <property type="match status" value="1"/>
</dbReference>
<name>A0A8D7AT91_MUSAM</name>